<dbReference type="GO" id="GO:0046872">
    <property type="term" value="F:metal ion binding"/>
    <property type="evidence" value="ECO:0007669"/>
    <property type="project" value="UniProtKB-KW"/>
</dbReference>
<dbReference type="PROSITE" id="PS00793">
    <property type="entry name" value="DHPS_2"/>
    <property type="match status" value="1"/>
</dbReference>
<dbReference type="UniPathway" id="UPA00077">
    <property type="reaction ID" value="UER00156"/>
</dbReference>
<dbReference type="Pfam" id="PF00809">
    <property type="entry name" value="Pterin_bind"/>
    <property type="match status" value="1"/>
</dbReference>
<dbReference type="GO" id="GO:0004156">
    <property type="term" value="F:dihydropteroate synthase activity"/>
    <property type="evidence" value="ECO:0007669"/>
    <property type="project" value="UniProtKB-EC"/>
</dbReference>
<keyword evidence="7 12" id="KW-0808">Transferase</keyword>
<dbReference type="FunFam" id="3.20.20.20:FF:000006">
    <property type="entry name" value="Dihydropteroate synthase"/>
    <property type="match status" value="1"/>
</dbReference>
<dbReference type="PROSITE" id="PS00792">
    <property type="entry name" value="DHPS_1"/>
    <property type="match status" value="1"/>
</dbReference>
<keyword evidence="8 12" id="KW-0479">Metal-binding</keyword>
<name>Q5LTQ0_RUEPO</name>
<dbReference type="NCBIfam" id="TIGR01496">
    <property type="entry name" value="DHPS"/>
    <property type="match status" value="1"/>
</dbReference>
<comment type="pathway">
    <text evidence="3 12">Cofactor biosynthesis; tetrahydrofolate biosynthesis; 7,8-dihydrofolate from 2-amino-4-hydroxy-6-hydroxymethyl-7,8-dihydropteridine diphosphate and 4-aminobenzoate: step 1/2.</text>
</comment>
<dbReference type="Gene3D" id="3.20.20.20">
    <property type="entry name" value="Dihydropteroate synthase-like"/>
    <property type="match status" value="1"/>
</dbReference>
<evidence type="ECO:0000256" key="12">
    <source>
        <dbReference type="RuleBase" id="RU361205"/>
    </source>
</evidence>
<sequence>MGQAHLMGILNVTPDSFSDGGRHFGIEAARRVALEMVAQGVSLLDVGGESTRPGALEVPAEDEIHRTAPVIEAIRAETGTAISIDTRKASVAEAALAAGASLVNDVSGFTFDAALAPLCAETRTPVCIMHAQGDPATMQQDPHYDDVLLDVYDFLAAQVDRLVARGMARGQIVIDPGIGFGKTQDHNLTLLRNLSLFHGIGCPILLGVSRKRFIGTIGKEPRAQARGPGSISVGLAGLAQGVQILRVHDVAETAQALRLWAAVR</sequence>
<dbReference type="HOGENOM" id="CLU_008023_0_2_5"/>
<comment type="cofactor">
    <cofactor evidence="2 12">
        <name>Mg(2+)</name>
        <dbReference type="ChEBI" id="CHEBI:18420"/>
    </cofactor>
</comment>
<feature type="domain" description="Pterin-binding" evidence="13">
    <location>
        <begin position="4"/>
        <end position="258"/>
    </location>
</feature>
<comment type="function">
    <text evidence="12">Catalyzes the condensation of para-aminobenzoate (pABA) with 6-hydroxymethyl-7,8-dihydropterin diphosphate (DHPt-PP) to form 7,8-dihydropteroate (H2Pte), the immediate precursor of folate derivatives.</text>
</comment>
<keyword evidence="15" id="KW-1185">Reference proteome</keyword>
<reference evidence="14 15" key="2">
    <citation type="journal article" date="2014" name="Stand. Genomic Sci.">
        <title>An updated genome annotation for the model marine bacterium Ruegeria pomeroyi DSS-3.</title>
        <authorList>
            <person name="Rivers A.R."/>
            <person name="Smith C.B."/>
            <person name="Moran M.A."/>
        </authorList>
    </citation>
    <scope>GENOME REANNOTATION</scope>
    <source>
        <strain evidence="15">ATCC 700808 / DSM 15171 / DSS-3</strain>
    </source>
</reference>
<evidence type="ECO:0000256" key="9">
    <source>
        <dbReference type="ARBA" id="ARBA00022842"/>
    </source>
</evidence>
<evidence type="ECO:0000256" key="5">
    <source>
        <dbReference type="ARBA" id="ARBA00012458"/>
    </source>
</evidence>
<evidence type="ECO:0000256" key="11">
    <source>
        <dbReference type="ARBA" id="ARBA00030193"/>
    </source>
</evidence>
<dbReference type="SUPFAM" id="SSF51717">
    <property type="entry name" value="Dihydropteroate synthetase-like"/>
    <property type="match status" value="1"/>
</dbReference>
<dbReference type="InterPro" id="IPR011005">
    <property type="entry name" value="Dihydropteroate_synth-like_sf"/>
</dbReference>
<evidence type="ECO:0000256" key="4">
    <source>
        <dbReference type="ARBA" id="ARBA00009503"/>
    </source>
</evidence>
<evidence type="ECO:0000256" key="10">
    <source>
        <dbReference type="ARBA" id="ARBA00022909"/>
    </source>
</evidence>
<comment type="catalytic activity">
    <reaction evidence="1">
        <text>(7,8-dihydropterin-6-yl)methyl diphosphate + 4-aminobenzoate = 7,8-dihydropteroate + diphosphate</text>
        <dbReference type="Rhea" id="RHEA:19949"/>
        <dbReference type="ChEBI" id="CHEBI:17836"/>
        <dbReference type="ChEBI" id="CHEBI:17839"/>
        <dbReference type="ChEBI" id="CHEBI:33019"/>
        <dbReference type="ChEBI" id="CHEBI:72950"/>
        <dbReference type="EC" id="2.5.1.15"/>
    </reaction>
</comment>
<evidence type="ECO:0000313" key="14">
    <source>
        <dbReference type="EMBL" id="AAV94651.1"/>
    </source>
</evidence>
<reference evidence="14 15" key="1">
    <citation type="journal article" date="2004" name="Nature">
        <title>Genome sequence of Silicibacter pomeroyi reveals adaptations to the marine environment.</title>
        <authorList>
            <person name="Moran M.A."/>
            <person name="Buchan A."/>
            <person name="Gonzalez J.M."/>
            <person name="Heidelberg J.F."/>
            <person name="Whitman W.B."/>
            <person name="Kiene R.P."/>
            <person name="Henriksen J.R."/>
            <person name="King G.M."/>
            <person name="Belas R."/>
            <person name="Fuqua C."/>
            <person name="Brinkac L."/>
            <person name="Lewis M."/>
            <person name="Johri S."/>
            <person name="Weaver B."/>
            <person name="Pai G."/>
            <person name="Eisen J.A."/>
            <person name="Rahe E."/>
            <person name="Sheldon W.M."/>
            <person name="Ye W."/>
            <person name="Miller T.R."/>
            <person name="Carlton J."/>
            <person name="Rasko D.A."/>
            <person name="Paulsen I.T."/>
            <person name="Ren Q."/>
            <person name="Daugherty S.C."/>
            <person name="Deboy R.T."/>
            <person name="Dodson R.J."/>
            <person name="Durkin A.S."/>
            <person name="Madupu R."/>
            <person name="Nelson W.C."/>
            <person name="Sullivan S.A."/>
            <person name="Rosovitz M.J."/>
            <person name="Haft D.H."/>
            <person name="Selengut J."/>
            <person name="Ward N."/>
        </authorList>
    </citation>
    <scope>NUCLEOTIDE SEQUENCE [LARGE SCALE GENOMIC DNA]</scope>
    <source>
        <strain evidence="15">ATCC 700808 / DSM 15171 / DSS-3</strain>
    </source>
</reference>
<accession>Q5LTQ0</accession>
<dbReference type="PaxDb" id="246200-SPO1363"/>
<keyword evidence="9 12" id="KW-0460">Magnesium</keyword>
<gene>
    <name evidence="14" type="primary">folP</name>
    <name evidence="14" type="ordered locus">SPO1363</name>
</gene>
<dbReference type="InterPro" id="IPR045031">
    <property type="entry name" value="DHP_synth-like"/>
</dbReference>
<dbReference type="STRING" id="246200.SPO1363"/>
<evidence type="ECO:0000256" key="6">
    <source>
        <dbReference type="ARBA" id="ARBA00016919"/>
    </source>
</evidence>
<keyword evidence="10 12" id="KW-0289">Folate biosynthesis</keyword>
<evidence type="ECO:0000256" key="1">
    <source>
        <dbReference type="ARBA" id="ARBA00000012"/>
    </source>
</evidence>
<evidence type="ECO:0000313" key="15">
    <source>
        <dbReference type="Proteomes" id="UP000001023"/>
    </source>
</evidence>
<evidence type="ECO:0000256" key="3">
    <source>
        <dbReference type="ARBA" id="ARBA00004763"/>
    </source>
</evidence>
<dbReference type="GO" id="GO:0005829">
    <property type="term" value="C:cytosol"/>
    <property type="evidence" value="ECO:0007669"/>
    <property type="project" value="TreeGrafter"/>
</dbReference>
<dbReference type="CDD" id="cd00739">
    <property type="entry name" value="DHPS"/>
    <property type="match status" value="1"/>
</dbReference>
<dbReference type="GO" id="GO:0046656">
    <property type="term" value="P:folic acid biosynthetic process"/>
    <property type="evidence" value="ECO:0007669"/>
    <property type="project" value="UniProtKB-KW"/>
</dbReference>
<dbReference type="PANTHER" id="PTHR20941:SF1">
    <property type="entry name" value="FOLIC ACID SYNTHESIS PROTEIN FOL1"/>
    <property type="match status" value="1"/>
</dbReference>
<dbReference type="EC" id="2.5.1.15" evidence="5 12"/>
<dbReference type="Proteomes" id="UP000001023">
    <property type="component" value="Chromosome"/>
</dbReference>
<organism evidence="14 15">
    <name type="scientific">Ruegeria pomeroyi (strain ATCC 700808 / DSM 15171 / DSS-3)</name>
    <name type="common">Silicibacter pomeroyi</name>
    <dbReference type="NCBI Taxonomy" id="246200"/>
    <lineage>
        <taxon>Bacteria</taxon>
        <taxon>Pseudomonadati</taxon>
        <taxon>Pseudomonadota</taxon>
        <taxon>Alphaproteobacteria</taxon>
        <taxon>Rhodobacterales</taxon>
        <taxon>Roseobacteraceae</taxon>
        <taxon>Ruegeria</taxon>
    </lineage>
</organism>
<dbReference type="eggNOG" id="COG0294">
    <property type="taxonomic scope" value="Bacteria"/>
</dbReference>
<dbReference type="AlphaFoldDB" id="Q5LTQ0"/>
<dbReference type="EMBL" id="CP000031">
    <property type="protein sequence ID" value="AAV94651.1"/>
    <property type="molecule type" value="Genomic_DNA"/>
</dbReference>
<evidence type="ECO:0000259" key="13">
    <source>
        <dbReference type="PROSITE" id="PS50972"/>
    </source>
</evidence>
<dbReference type="PANTHER" id="PTHR20941">
    <property type="entry name" value="FOLATE SYNTHESIS PROTEINS"/>
    <property type="match status" value="1"/>
</dbReference>
<comment type="similarity">
    <text evidence="4 12">Belongs to the DHPS family.</text>
</comment>
<dbReference type="InterPro" id="IPR000489">
    <property type="entry name" value="Pterin-binding_dom"/>
</dbReference>
<evidence type="ECO:0000256" key="8">
    <source>
        <dbReference type="ARBA" id="ARBA00022723"/>
    </source>
</evidence>
<evidence type="ECO:0000256" key="7">
    <source>
        <dbReference type="ARBA" id="ARBA00022679"/>
    </source>
</evidence>
<protein>
    <recommendedName>
        <fullName evidence="6 12">Dihydropteroate synthase</fullName>
        <shortName evidence="12">DHPS</shortName>
        <ecNumber evidence="5 12">2.5.1.15</ecNumber>
    </recommendedName>
    <alternativeName>
        <fullName evidence="11 12">Dihydropteroate pyrophosphorylase</fullName>
    </alternativeName>
</protein>
<dbReference type="GO" id="GO:0046654">
    <property type="term" value="P:tetrahydrofolate biosynthetic process"/>
    <property type="evidence" value="ECO:0007669"/>
    <property type="project" value="UniProtKB-UniPathway"/>
</dbReference>
<proteinExistence type="inferred from homology"/>
<dbReference type="KEGG" id="sil:SPO1363"/>
<dbReference type="InterPro" id="IPR006390">
    <property type="entry name" value="DHP_synth_dom"/>
</dbReference>
<evidence type="ECO:0000256" key="2">
    <source>
        <dbReference type="ARBA" id="ARBA00001946"/>
    </source>
</evidence>
<dbReference type="PROSITE" id="PS50972">
    <property type="entry name" value="PTERIN_BINDING"/>
    <property type="match status" value="1"/>
</dbReference>